<comment type="caution">
    <text evidence="1">The sequence shown here is derived from an EMBL/GenBank/DDBJ whole genome shotgun (WGS) entry which is preliminary data.</text>
</comment>
<sequence>MPDRIAIKRLTASDLTFFESLFRKLGAGNQKAINLNADVFIDRLYPALPSLVATYGDVIPVSMTILGPAAAAKLVLSRAVTKREAYKNWRLNGEFVRDPEGEPGRFDSLAAGDIAVLDFSGDPVPTRLTLLLLAANSPLDKALHDALDAFVSGGRRTMVEISRDALANAAGTTSSTHPIWQIAADREYEAAVEDAALGGIEGASTLTIKKAARPVSAATLAAAKASAEKNGRDGEALAWIQLQKLVADGSIAAAEWSARTNAVAPFDFLVTEVGGNVVHVDAKSTAGEFERRIHISFAELTAASSGPRYDIWRVHGIDDDGAKLRIARDIAPLAQAILTGLDLPVGVAIDGVSIDPTTLTWGVDVVIERPDEPVE</sequence>
<accession>A0A4Q9VC06</accession>
<evidence type="ECO:0000313" key="2">
    <source>
        <dbReference type="Proteomes" id="UP000292781"/>
    </source>
</evidence>
<reference evidence="1 2" key="1">
    <citation type="submission" date="2019-02" db="EMBL/GenBank/DDBJ databases">
        <title>Siculibacillus lacustris gen. nov., sp. nov., a new rosette-forming bacterium isolated from a freshwater crater lake (Lake St. Ana, Romania).</title>
        <authorList>
            <person name="Felfoldi T."/>
            <person name="Marton Z."/>
            <person name="Szabo A."/>
            <person name="Mentes A."/>
            <person name="Boka K."/>
            <person name="Marialigeti K."/>
            <person name="Mathe I."/>
            <person name="Koncz M."/>
            <person name="Schumann P."/>
            <person name="Toth E."/>
        </authorList>
    </citation>
    <scope>NUCLEOTIDE SEQUENCE [LARGE SCALE GENOMIC DNA]</scope>
    <source>
        <strain evidence="1 2">SA-279</strain>
    </source>
</reference>
<evidence type="ECO:0000313" key="1">
    <source>
        <dbReference type="EMBL" id="TBW31961.1"/>
    </source>
</evidence>
<dbReference type="Proteomes" id="UP000292781">
    <property type="component" value="Unassembled WGS sequence"/>
</dbReference>
<name>A0A4Q9VC06_9HYPH</name>
<dbReference type="OrthoDB" id="6058508at2"/>
<protein>
    <recommendedName>
        <fullName evidence="3">DUF3883 domain-containing protein</fullName>
    </recommendedName>
</protein>
<dbReference type="EMBL" id="SJFN01000073">
    <property type="protein sequence ID" value="TBW31961.1"/>
    <property type="molecule type" value="Genomic_DNA"/>
</dbReference>
<dbReference type="RefSeq" id="WP_131311998.1">
    <property type="nucleotide sequence ID" value="NZ_SJFN01000073.1"/>
</dbReference>
<proteinExistence type="predicted"/>
<dbReference type="AlphaFoldDB" id="A0A4Q9VC06"/>
<organism evidence="1 2">
    <name type="scientific">Siculibacillus lacustris</name>
    <dbReference type="NCBI Taxonomy" id="1549641"/>
    <lineage>
        <taxon>Bacteria</taxon>
        <taxon>Pseudomonadati</taxon>
        <taxon>Pseudomonadota</taxon>
        <taxon>Alphaproteobacteria</taxon>
        <taxon>Hyphomicrobiales</taxon>
        <taxon>Ancalomicrobiaceae</taxon>
        <taxon>Siculibacillus</taxon>
    </lineage>
</organism>
<evidence type="ECO:0008006" key="3">
    <source>
        <dbReference type="Google" id="ProtNLM"/>
    </source>
</evidence>
<gene>
    <name evidence="1" type="ORF">EYW49_22660</name>
</gene>
<keyword evidence="2" id="KW-1185">Reference proteome</keyword>